<reference evidence="1 2" key="1">
    <citation type="submission" date="2018-08" db="EMBL/GenBank/DDBJ databases">
        <title>Recombination of ecologically and evolutionarily significant loci maintains genetic cohesion in the Pseudomonas syringae species complex.</title>
        <authorList>
            <person name="Dillon M."/>
            <person name="Thakur S."/>
            <person name="Almeida R.N.D."/>
            <person name="Weir B.S."/>
            <person name="Guttman D.S."/>
        </authorList>
    </citation>
    <scope>NUCLEOTIDE SEQUENCE [LARGE SCALE GENOMIC DNA]</scope>
    <source>
        <strain evidence="1 2">ICMP 8670</strain>
    </source>
</reference>
<dbReference type="EMBL" id="RBRQ01000048">
    <property type="protein sequence ID" value="RMR14363.1"/>
    <property type="molecule type" value="Genomic_DNA"/>
</dbReference>
<dbReference type="Proteomes" id="UP000276615">
    <property type="component" value="Unassembled WGS sequence"/>
</dbReference>
<name>A0A3M4SHD4_9PSED</name>
<dbReference type="NCBIfam" id="NF040700">
    <property type="entry name" value="VPA1262_N_dom"/>
    <property type="match status" value="1"/>
</dbReference>
<dbReference type="NCBIfam" id="NF040699">
    <property type="entry name" value="VPA1262_fam"/>
    <property type="match status" value="1"/>
</dbReference>
<protein>
    <submittedName>
        <fullName evidence="1">Uncharacterized protein</fullName>
    </submittedName>
</protein>
<organism evidence="1 2">
    <name type="scientific">Pseudomonas syringae pv. primulae</name>
    <dbReference type="NCBI Taxonomy" id="251707"/>
    <lineage>
        <taxon>Bacteria</taxon>
        <taxon>Pseudomonadati</taxon>
        <taxon>Pseudomonadota</taxon>
        <taxon>Gammaproteobacteria</taxon>
        <taxon>Pseudomonadales</taxon>
        <taxon>Pseudomonadaceae</taxon>
        <taxon>Pseudomonas</taxon>
    </lineage>
</organism>
<sequence length="1046" mass="115300">MMTLDLDAVLCDSKLHDLFGEACSASATQVWVLEIKRGGSSHVRFLYGRSLPSTINTEKWAHTSRAEATLEAGCKATVHGLTLHTSGEKLRSFLLFFLQGASLEAASASAAIGLDQKISSSVTEVEFGGISSVRPVMHFPARDFYFYDTKRMSPSSAASADSGAISFADKATIFATAPGLESKVARLVCDALNDDTGMRFDELDAWRLGDFELICLPGMSREQRSKVDVSLMGPDSSLTLSEPLTHEALDLLVLVSSFSDGGLLAIHTTRIAKEAQYPIEHTFAIDSHQSRDATAYKLEIYTNPSGNGRSRLLVQTGSYFIRGVGLNMNIIQPIRSNHRVDWLAKQVPKKDADKLQAACHVMRSVHSNQSEVRAPTNDPWVDQNQLLEDTLHSLLPKPSTGRFFPTLSDSGGLSRLELADWLRKIFNQYPGAQVAWVDPFMEDVGIDLLNTLGNTSSEYLIITTEREPHNSTKSGREPEKRMQKLLSSCAGWGSGYYGNVQLRVLTVPPSTLHDRMILIRSPGGVPLAGYHLSNSIQTANLKDPLLATPIPPDVIPHVFELIDGLITRTLHAADGKLPTAKVIFDSKAQASIEDGALNKVLHRATFDEHLRSGDVLAWWLEDDELKGASGESLLAQLQVKGYHKEGKLNPDYFGTIPEKLWLQGFPHADFHSAWDAAGSILANSQAGQFCRNDLVSLPATLVANLLSHLDASRAEALAPPLQKSYLDLEYYRAKTFNELLLSAHDPERDFTRSTTSTSWSDYYALKTLWLHAPHNLIKWLDEQCAAPIGRENRRRALITEALRLISLTLHFEKPVGHIASLLKCKASLPAWFGVHALKGSIKAGTFNVEDLDLLDLLLPIDQQPALGWLIARANDAKSPALAILIGKLASTLPCSLTDLQLQSLLSSLQGRLGRVHHLEPWILKAVLLPLMSSKAIEVSQVTLAWLDDLKSLWESALKDGGIDFTYLGDGAFTDELAVLSVYLDEQRFEDLVGELTKVSNKVLRIVHIPLSAEVDWSRYNRAHEVNLWVYTLARRMAALQTGNQCL</sequence>
<accession>A0A3M4SHD4</accession>
<comment type="caution">
    <text evidence="1">The sequence shown here is derived from an EMBL/GenBank/DDBJ whole genome shotgun (WGS) entry which is preliminary data.</text>
</comment>
<dbReference type="AlphaFoldDB" id="A0A3M4SHD4"/>
<proteinExistence type="predicted"/>
<evidence type="ECO:0000313" key="1">
    <source>
        <dbReference type="EMBL" id="RMR14363.1"/>
    </source>
</evidence>
<evidence type="ECO:0000313" key="2">
    <source>
        <dbReference type="Proteomes" id="UP000276615"/>
    </source>
</evidence>
<gene>
    <name evidence="1" type="ORF">ALP92_00549</name>
</gene>